<dbReference type="PRINTS" id="PR01437">
    <property type="entry name" value="NUOXDRDTASE4"/>
</dbReference>
<feature type="domain" description="NADH:quinone oxidoreductase/Mrp antiporter transmembrane" evidence="8">
    <location>
        <begin position="144"/>
        <end position="440"/>
    </location>
</feature>
<evidence type="ECO:0000256" key="2">
    <source>
        <dbReference type="ARBA" id="ARBA00009025"/>
    </source>
</evidence>
<accession>A0A5D4T2Q7</accession>
<evidence type="ECO:0000313" key="10">
    <source>
        <dbReference type="Proteomes" id="UP000322524"/>
    </source>
</evidence>
<evidence type="ECO:0000256" key="7">
    <source>
        <dbReference type="SAM" id="Phobius"/>
    </source>
</evidence>
<dbReference type="EMBL" id="VTEV01000002">
    <property type="protein sequence ID" value="TYS69665.1"/>
    <property type="molecule type" value="Genomic_DNA"/>
</dbReference>
<feature type="transmembrane region" description="Helical" evidence="7">
    <location>
        <begin position="232"/>
        <end position="254"/>
    </location>
</feature>
<feature type="transmembrane region" description="Helical" evidence="7">
    <location>
        <begin position="296"/>
        <end position="318"/>
    </location>
</feature>
<dbReference type="GO" id="GO:0042773">
    <property type="term" value="P:ATP synthesis coupled electron transport"/>
    <property type="evidence" value="ECO:0007669"/>
    <property type="project" value="InterPro"/>
</dbReference>
<dbReference type="GO" id="GO:0003954">
    <property type="term" value="F:NADH dehydrogenase activity"/>
    <property type="evidence" value="ECO:0007669"/>
    <property type="project" value="TreeGrafter"/>
</dbReference>
<dbReference type="InterPro" id="IPR001750">
    <property type="entry name" value="ND/Mrp_TM"/>
</dbReference>
<feature type="transmembrane region" description="Helical" evidence="7">
    <location>
        <begin position="127"/>
        <end position="144"/>
    </location>
</feature>
<organism evidence="9 10">
    <name type="scientific">Sutcliffiella horikoshii</name>
    <dbReference type="NCBI Taxonomy" id="79883"/>
    <lineage>
        <taxon>Bacteria</taxon>
        <taxon>Bacillati</taxon>
        <taxon>Bacillota</taxon>
        <taxon>Bacilli</taxon>
        <taxon>Bacillales</taxon>
        <taxon>Bacillaceae</taxon>
        <taxon>Sutcliffiella</taxon>
    </lineage>
</organism>
<feature type="transmembrane region" description="Helical" evidence="7">
    <location>
        <begin position="34"/>
        <end position="53"/>
    </location>
</feature>
<evidence type="ECO:0000256" key="1">
    <source>
        <dbReference type="ARBA" id="ARBA00004651"/>
    </source>
</evidence>
<dbReference type="PANTHER" id="PTHR43507">
    <property type="entry name" value="NADH-UBIQUINONE OXIDOREDUCTASE CHAIN 4"/>
    <property type="match status" value="1"/>
</dbReference>
<comment type="caution">
    <text evidence="9">The sequence shown here is derived from an EMBL/GenBank/DDBJ whole genome shotgun (WGS) entry which is preliminary data.</text>
</comment>
<feature type="transmembrane region" description="Helical" evidence="7">
    <location>
        <begin position="429"/>
        <end position="452"/>
    </location>
</feature>
<feature type="transmembrane region" description="Helical" evidence="7">
    <location>
        <begin position="180"/>
        <end position="199"/>
    </location>
</feature>
<dbReference type="AlphaFoldDB" id="A0A5D4T2Q7"/>
<feature type="transmembrane region" description="Helical" evidence="7">
    <location>
        <begin position="6"/>
        <end position="22"/>
    </location>
</feature>
<feature type="transmembrane region" description="Helical" evidence="7">
    <location>
        <begin position="95"/>
        <end position="115"/>
    </location>
</feature>
<feature type="transmembrane region" description="Helical" evidence="7">
    <location>
        <begin position="387"/>
        <end position="409"/>
    </location>
</feature>
<evidence type="ECO:0000259" key="8">
    <source>
        <dbReference type="Pfam" id="PF00361"/>
    </source>
</evidence>
<dbReference type="Pfam" id="PF00361">
    <property type="entry name" value="Proton_antipo_M"/>
    <property type="match status" value="1"/>
</dbReference>
<dbReference type="RefSeq" id="WP_148987228.1">
    <property type="nucleotide sequence ID" value="NZ_VTEV01000002.1"/>
</dbReference>
<dbReference type="InterPro" id="IPR010227">
    <property type="entry name" value="NADH_Q_OxRdtase_chainM/4"/>
</dbReference>
<sequence length="512" mass="55369">MNSLFLTALIFAPLLGILVLLFTPKTNVEAIKMVGFLATLPSLILALIAFWQYKAGAGLEQFAVKLEWITFGNKDLTKEIYGAQVYQPISFELGINGFSLVMILLTAVLSTLAAIASIHIKKEWKGYFILFLLLQIGMLGVFAAENLLLFFFFFELTLIPMFFLIGKWGYFEKESAAYRFLIYNGLGSAILLIVFVVLFTKTGTMNIAEITAMFTGNSDAMFLGEVSDDLRMGLLIALLVAFGIKLPIVPLHSWMLKVHVQAPPSIVMLHAGVLLKIGAFGLIRFGVGIFPEQFDQLAFILAILGVVNLLYGAFLALIQTDFKMVLAYSSISHMGIVLIGLAALNEAGIQGAIFQVVSHGFIAALLFFLIGVMYERTGTTEISKLGGLAKAMPLTAGFFLVGAMASLGLPGMSGFVSEFLAFMGLFNDMPVVAAVGTLGIILTAAYLLRAVLGMTFGTKAAGYGENVVDLRGLEYIPVFAMLFFIILIGVYPSILAQPLQDTINAIILGIGG</sequence>
<comment type="subcellular location">
    <subcellularLocation>
        <location evidence="1">Cell membrane</location>
        <topology evidence="1">Multi-pass membrane protein</topology>
    </subcellularLocation>
    <subcellularLocation>
        <location evidence="6">Membrane</location>
        <topology evidence="6">Multi-pass membrane protein</topology>
    </subcellularLocation>
</comment>
<dbReference type="OrthoDB" id="9811718at2"/>
<evidence type="ECO:0000256" key="3">
    <source>
        <dbReference type="ARBA" id="ARBA00022692"/>
    </source>
</evidence>
<dbReference type="InterPro" id="IPR003918">
    <property type="entry name" value="NADH_UbQ_OxRdtase"/>
</dbReference>
<protein>
    <submittedName>
        <fullName evidence="9">NADH-quinone oxidoreductase subunit M</fullName>
    </submittedName>
</protein>
<feature type="transmembrane region" description="Helical" evidence="7">
    <location>
        <begin position="356"/>
        <end position="375"/>
    </location>
</feature>
<proteinExistence type="inferred from homology"/>
<dbReference type="GO" id="GO:0008137">
    <property type="term" value="F:NADH dehydrogenase (ubiquinone) activity"/>
    <property type="evidence" value="ECO:0007669"/>
    <property type="project" value="InterPro"/>
</dbReference>
<keyword evidence="4 7" id="KW-1133">Transmembrane helix</keyword>
<reference evidence="9 10" key="1">
    <citation type="submission" date="2019-08" db="EMBL/GenBank/DDBJ databases">
        <title>Bacillus genomes from the desert of Cuatro Cienegas, Coahuila.</title>
        <authorList>
            <person name="Olmedo-Alvarez G."/>
        </authorList>
    </citation>
    <scope>NUCLEOTIDE SEQUENCE [LARGE SCALE GENOMIC DNA]</scope>
    <source>
        <strain evidence="9 10">CH28_1T</strain>
    </source>
</reference>
<dbReference type="GO" id="GO:0015990">
    <property type="term" value="P:electron transport coupled proton transport"/>
    <property type="evidence" value="ECO:0007669"/>
    <property type="project" value="TreeGrafter"/>
</dbReference>
<gene>
    <name evidence="9" type="ORF">FZC76_05365</name>
</gene>
<dbReference type="PANTHER" id="PTHR43507:SF1">
    <property type="entry name" value="NADH-UBIQUINONE OXIDOREDUCTASE CHAIN 4"/>
    <property type="match status" value="1"/>
</dbReference>
<evidence type="ECO:0000313" key="9">
    <source>
        <dbReference type="EMBL" id="TYS69665.1"/>
    </source>
</evidence>
<name>A0A5D4T2Q7_9BACI</name>
<dbReference type="Proteomes" id="UP000322524">
    <property type="component" value="Unassembled WGS sequence"/>
</dbReference>
<dbReference type="NCBIfam" id="TIGR01972">
    <property type="entry name" value="NDH_I_M"/>
    <property type="match status" value="1"/>
</dbReference>
<dbReference type="STRING" id="79883.GCA_001636495_00858"/>
<feature type="transmembrane region" description="Helical" evidence="7">
    <location>
        <begin position="150"/>
        <end position="168"/>
    </location>
</feature>
<dbReference type="GO" id="GO:0005886">
    <property type="term" value="C:plasma membrane"/>
    <property type="evidence" value="ECO:0007669"/>
    <property type="project" value="UniProtKB-SubCell"/>
</dbReference>
<evidence type="ECO:0000256" key="6">
    <source>
        <dbReference type="RuleBase" id="RU000320"/>
    </source>
</evidence>
<feature type="transmembrane region" description="Helical" evidence="7">
    <location>
        <begin position="266"/>
        <end position="290"/>
    </location>
</feature>
<keyword evidence="3 6" id="KW-0812">Transmembrane</keyword>
<evidence type="ECO:0000256" key="5">
    <source>
        <dbReference type="ARBA" id="ARBA00023136"/>
    </source>
</evidence>
<feature type="transmembrane region" description="Helical" evidence="7">
    <location>
        <begin position="325"/>
        <end position="344"/>
    </location>
</feature>
<feature type="transmembrane region" description="Helical" evidence="7">
    <location>
        <begin position="473"/>
        <end position="494"/>
    </location>
</feature>
<evidence type="ECO:0000256" key="4">
    <source>
        <dbReference type="ARBA" id="ARBA00022989"/>
    </source>
</evidence>
<keyword evidence="5 7" id="KW-0472">Membrane</keyword>
<comment type="similarity">
    <text evidence="2">Belongs to the complex I subunit 4 family.</text>
</comment>
<dbReference type="GO" id="GO:0048039">
    <property type="term" value="F:ubiquinone binding"/>
    <property type="evidence" value="ECO:0007669"/>
    <property type="project" value="TreeGrafter"/>
</dbReference>